<keyword evidence="3" id="KW-1185">Reference proteome</keyword>
<keyword evidence="1" id="KW-0472">Membrane</keyword>
<evidence type="ECO:0000256" key="1">
    <source>
        <dbReference type="SAM" id="Phobius"/>
    </source>
</evidence>
<organism evidence="2 3">
    <name type="scientific">Peronospora destructor</name>
    <dbReference type="NCBI Taxonomy" id="86335"/>
    <lineage>
        <taxon>Eukaryota</taxon>
        <taxon>Sar</taxon>
        <taxon>Stramenopiles</taxon>
        <taxon>Oomycota</taxon>
        <taxon>Peronosporomycetes</taxon>
        <taxon>Peronosporales</taxon>
        <taxon>Peronosporaceae</taxon>
        <taxon>Peronospora</taxon>
    </lineage>
</organism>
<dbReference type="EMBL" id="CANTFM010000981">
    <property type="protein sequence ID" value="CAI5732730.1"/>
    <property type="molecule type" value="Genomic_DNA"/>
</dbReference>
<reference evidence="2" key="1">
    <citation type="submission" date="2022-12" db="EMBL/GenBank/DDBJ databases">
        <authorList>
            <person name="Webb A."/>
        </authorList>
    </citation>
    <scope>NUCLEOTIDE SEQUENCE</scope>
    <source>
        <strain evidence="2">Pd1</strain>
    </source>
</reference>
<proteinExistence type="predicted"/>
<protein>
    <submittedName>
        <fullName evidence="2">Uncharacterized protein</fullName>
    </submittedName>
</protein>
<name>A0AAV0UBA0_9STRA</name>
<feature type="transmembrane region" description="Helical" evidence="1">
    <location>
        <begin position="68"/>
        <end position="89"/>
    </location>
</feature>
<evidence type="ECO:0000313" key="3">
    <source>
        <dbReference type="Proteomes" id="UP001162029"/>
    </source>
</evidence>
<dbReference type="AlphaFoldDB" id="A0AAV0UBA0"/>
<dbReference type="Proteomes" id="UP001162029">
    <property type="component" value="Unassembled WGS sequence"/>
</dbReference>
<keyword evidence="1" id="KW-1133">Transmembrane helix</keyword>
<gene>
    <name evidence="2" type="ORF">PDE001_LOCUS5194</name>
</gene>
<comment type="caution">
    <text evidence="2">The sequence shown here is derived from an EMBL/GenBank/DDBJ whole genome shotgun (WGS) entry which is preliminary data.</text>
</comment>
<evidence type="ECO:0000313" key="2">
    <source>
        <dbReference type="EMBL" id="CAI5732730.1"/>
    </source>
</evidence>
<sequence>MGESKQQDAEDILRSRSAVDIMAVNISPNPAALAAELNLEVHFHLEAPIANGVWDIEYLVDTVMKRHVINILSMPLYLFALSVIFFNYATDYARGDNCFQFLTPQVNISGIHPSQLTNCGLLIASLKDDAGDILDLKMVIQVSEQRGRLQRIIYSPLE</sequence>
<keyword evidence="1" id="KW-0812">Transmembrane</keyword>
<accession>A0AAV0UBA0</accession>